<keyword evidence="2" id="KW-1185">Reference proteome</keyword>
<dbReference type="CDD" id="cd06561">
    <property type="entry name" value="AlkD_like"/>
    <property type="match status" value="1"/>
</dbReference>
<dbReference type="OrthoDB" id="9797095at2"/>
<evidence type="ECO:0000313" key="2">
    <source>
        <dbReference type="Proteomes" id="UP000216352"/>
    </source>
</evidence>
<dbReference type="Gene3D" id="1.25.10.90">
    <property type="match status" value="1"/>
</dbReference>
<dbReference type="SUPFAM" id="SSF48371">
    <property type="entry name" value="ARM repeat"/>
    <property type="match status" value="1"/>
</dbReference>
<organism evidence="1 2">
    <name type="scientific">Bifidobacterium lemurum</name>
    <dbReference type="NCBI Taxonomy" id="1603886"/>
    <lineage>
        <taxon>Bacteria</taxon>
        <taxon>Bacillati</taxon>
        <taxon>Actinomycetota</taxon>
        <taxon>Actinomycetes</taxon>
        <taxon>Bifidobacteriales</taxon>
        <taxon>Bifidobacteriaceae</taxon>
        <taxon>Bifidobacterium</taxon>
    </lineage>
</organism>
<dbReference type="STRING" id="1603886.GCA_001895165_00361"/>
<reference evidence="1 2" key="1">
    <citation type="journal article" date="2017" name="BMC Genomics">
        <title>Comparative genomic and phylogenomic analyses of the Bifidobacteriaceae family.</title>
        <authorList>
            <person name="Lugli G.A."/>
            <person name="Milani C."/>
            <person name="Turroni F."/>
            <person name="Duranti S."/>
            <person name="Mancabelli L."/>
            <person name="Mangifesta M."/>
            <person name="Ferrario C."/>
            <person name="Modesto M."/>
            <person name="Mattarelli P."/>
            <person name="Jiri K."/>
            <person name="van Sinderen D."/>
            <person name="Ventura M."/>
        </authorList>
    </citation>
    <scope>NUCLEOTIDE SEQUENCE [LARGE SCALE GENOMIC DNA]</scope>
    <source>
        <strain evidence="1 2">DSM 28807</strain>
    </source>
</reference>
<gene>
    <name evidence="1" type="ORF">BLEM_0954</name>
</gene>
<dbReference type="AlphaFoldDB" id="A0A261FTJ5"/>
<name>A0A261FTJ5_9BIFI</name>
<proteinExistence type="predicted"/>
<evidence type="ECO:0000313" key="1">
    <source>
        <dbReference type="EMBL" id="OZG62408.1"/>
    </source>
</evidence>
<protein>
    <submittedName>
        <fullName evidence="1">DNA alkylation repair protein</fullName>
    </submittedName>
</protein>
<dbReference type="InterPro" id="IPR014825">
    <property type="entry name" value="DNA_alkylation"/>
</dbReference>
<dbReference type="InterPro" id="IPR016024">
    <property type="entry name" value="ARM-type_fold"/>
</dbReference>
<dbReference type="EMBL" id="MWWX01000005">
    <property type="protein sequence ID" value="OZG62408.1"/>
    <property type="molecule type" value="Genomic_DNA"/>
</dbReference>
<dbReference type="Pfam" id="PF08713">
    <property type="entry name" value="DNA_alkylation"/>
    <property type="match status" value="1"/>
</dbReference>
<accession>A0A261FTJ5</accession>
<comment type="caution">
    <text evidence="1">The sequence shown here is derived from an EMBL/GenBank/DDBJ whole genome shotgun (WGS) entry which is preliminary data.</text>
</comment>
<dbReference type="Proteomes" id="UP000216352">
    <property type="component" value="Unassembled WGS sequence"/>
</dbReference>
<sequence length="245" mass="27699">MAVTSGDVLADLRGMTDEKYRMFNAKLIPNIDLSTMLGVRIPQLRAYAKELLAADEANGLSVVAEFMDDLPHTVFEENMLHALLIGMTARTTDEAFDMLDGFLPFVDNWAVCDAISVKAFRSVKADAGVIETKLREWAADDRTYVVRYAMDTLMADFLDDPRFRPDQLAAVAGIRSTEYYVNMARAWYFATALAKQWDAAITVFQPDAPPELCLDDWTHNKSIQKARESRRIPSDRKEYLAALKR</sequence>